<evidence type="ECO:0000313" key="12">
    <source>
        <dbReference type="Proteomes" id="UP000750711"/>
    </source>
</evidence>
<comment type="caution">
    <text evidence="11">The sequence shown here is derived from an EMBL/GenBank/DDBJ whole genome shotgun (WGS) entry which is preliminary data.</text>
</comment>
<reference evidence="11" key="1">
    <citation type="submission" date="2021-03" db="EMBL/GenBank/DDBJ databases">
        <title>Comparative genomics and phylogenomic investigation of the class Geoglossomycetes provide insights into ecological specialization and systematics.</title>
        <authorList>
            <person name="Melie T."/>
            <person name="Pirro S."/>
            <person name="Miller A.N."/>
            <person name="Quandt A."/>
        </authorList>
    </citation>
    <scope>NUCLEOTIDE SEQUENCE</scope>
    <source>
        <strain evidence="11">CAQ_001_2017</strain>
    </source>
</reference>
<evidence type="ECO:0000256" key="7">
    <source>
        <dbReference type="ARBA" id="ARBA00023277"/>
    </source>
</evidence>
<feature type="domain" description="ER membrane protein complex subunit 7 beta-sandwich" evidence="10">
    <location>
        <begin position="42"/>
        <end position="142"/>
    </location>
</feature>
<feature type="chain" id="PRO_5040188460" description="ER membrane protein complex subunit 7 beta-sandwich domain-containing protein" evidence="9">
    <location>
        <begin position="23"/>
        <end position="143"/>
    </location>
</feature>
<proteinExistence type="inferred from homology"/>
<evidence type="ECO:0000313" key="11">
    <source>
        <dbReference type="EMBL" id="KAH0551128.1"/>
    </source>
</evidence>
<keyword evidence="12" id="KW-1185">Reference proteome</keyword>
<dbReference type="AlphaFoldDB" id="A0A9P8II35"/>
<name>A0A9P8II35_9PEZI</name>
<evidence type="ECO:0000256" key="5">
    <source>
        <dbReference type="ARBA" id="ARBA00022989"/>
    </source>
</evidence>
<dbReference type="Pfam" id="PF09430">
    <property type="entry name" value="EMC7_beta-sandw"/>
    <property type="match status" value="1"/>
</dbReference>
<gene>
    <name evidence="11" type="ORF">GP486_007530</name>
</gene>
<evidence type="ECO:0000256" key="1">
    <source>
        <dbReference type="ARBA" id="ARBA00004167"/>
    </source>
</evidence>
<dbReference type="PANTHER" id="PTHR13605">
    <property type="entry name" value="ER MEMBRANE PROTEIN COMPLEX SUBUNIT 7"/>
    <property type="match status" value="1"/>
</dbReference>
<keyword evidence="5" id="KW-1133">Transmembrane helix</keyword>
<accession>A0A9P8II35</accession>
<dbReference type="InterPro" id="IPR013784">
    <property type="entry name" value="Carb-bd-like_fold"/>
</dbReference>
<dbReference type="GO" id="GO:0000272">
    <property type="term" value="P:polysaccharide catabolic process"/>
    <property type="evidence" value="ECO:0007669"/>
    <property type="project" value="UniProtKB-KW"/>
</dbReference>
<keyword evidence="8" id="KW-0624">Polysaccharide degradation</keyword>
<dbReference type="SUPFAM" id="SSF49452">
    <property type="entry name" value="Starch-binding domain-like"/>
    <property type="match status" value="1"/>
</dbReference>
<evidence type="ECO:0000256" key="9">
    <source>
        <dbReference type="SAM" id="SignalP"/>
    </source>
</evidence>
<dbReference type="GO" id="GO:0030246">
    <property type="term" value="F:carbohydrate binding"/>
    <property type="evidence" value="ECO:0007669"/>
    <property type="project" value="InterPro"/>
</dbReference>
<dbReference type="Proteomes" id="UP000750711">
    <property type="component" value="Unassembled WGS sequence"/>
</dbReference>
<keyword evidence="7" id="KW-0119">Carbohydrate metabolism</keyword>
<evidence type="ECO:0000259" key="10">
    <source>
        <dbReference type="Pfam" id="PF09430"/>
    </source>
</evidence>
<evidence type="ECO:0000256" key="4">
    <source>
        <dbReference type="ARBA" id="ARBA00022729"/>
    </source>
</evidence>
<evidence type="ECO:0000256" key="2">
    <source>
        <dbReference type="ARBA" id="ARBA00008880"/>
    </source>
</evidence>
<comment type="subcellular location">
    <subcellularLocation>
        <location evidence="1">Membrane</location>
        <topology evidence="1">Single-pass membrane protein</topology>
    </subcellularLocation>
</comment>
<evidence type="ECO:0000256" key="6">
    <source>
        <dbReference type="ARBA" id="ARBA00023136"/>
    </source>
</evidence>
<dbReference type="GO" id="GO:0072546">
    <property type="term" value="C:EMC complex"/>
    <property type="evidence" value="ECO:0007669"/>
    <property type="project" value="TreeGrafter"/>
</dbReference>
<keyword evidence="3" id="KW-0812">Transmembrane</keyword>
<feature type="non-terminal residue" evidence="11">
    <location>
        <position position="143"/>
    </location>
</feature>
<dbReference type="InterPro" id="IPR039163">
    <property type="entry name" value="EMC7"/>
</dbReference>
<dbReference type="InterPro" id="IPR019008">
    <property type="entry name" value="Beta_sandwich_EMC7"/>
</dbReference>
<protein>
    <recommendedName>
        <fullName evidence="10">ER membrane protein complex subunit 7 beta-sandwich domain-containing protein</fullName>
    </recommendedName>
</protein>
<feature type="signal peptide" evidence="9">
    <location>
        <begin position="1"/>
        <end position="22"/>
    </location>
</feature>
<comment type="similarity">
    <text evidence="2">Belongs to the EMC7 family.</text>
</comment>
<keyword evidence="6" id="KW-0472">Membrane</keyword>
<organism evidence="11 12">
    <name type="scientific">Trichoglossum hirsutum</name>
    <dbReference type="NCBI Taxonomy" id="265104"/>
    <lineage>
        <taxon>Eukaryota</taxon>
        <taxon>Fungi</taxon>
        <taxon>Dikarya</taxon>
        <taxon>Ascomycota</taxon>
        <taxon>Pezizomycotina</taxon>
        <taxon>Geoglossomycetes</taxon>
        <taxon>Geoglossales</taxon>
        <taxon>Geoglossaceae</taxon>
        <taxon>Trichoglossum</taxon>
    </lineage>
</organism>
<evidence type="ECO:0000256" key="3">
    <source>
        <dbReference type="ARBA" id="ARBA00022692"/>
    </source>
</evidence>
<sequence>MRFSAFTFALLSVLLALPPGQAVTAPLTVLIPPAAIPPSALPAWTSASLSTLGVTHTAPLQGDGKFVFRNVSAGSYLLDVHCRDYAFAPLRVDVGADGAVEAWQTWRGNEWGNKGERRGGGSGGVVIEIRPAGTKEFYIERQG</sequence>
<dbReference type="EMBL" id="JAGHQM010002180">
    <property type="protein sequence ID" value="KAH0551128.1"/>
    <property type="molecule type" value="Genomic_DNA"/>
</dbReference>
<keyword evidence="4 9" id="KW-0732">Signal</keyword>
<evidence type="ECO:0000256" key="8">
    <source>
        <dbReference type="ARBA" id="ARBA00023326"/>
    </source>
</evidence>
<dbReference type="PANTHER" id="PTHR13605:SF4">
    <property type="entry name" value="ER MEMBRANE PROTEIN COMPLEX SUBUNIT 7"/>
    <property type="match status" value="1"/>
</dbReference>